<evidence type="ECO:0000256" key="4">
    <source>
        <dbReference type="ARBA" id="ARBA00023163"/>
    </source>
</evidence>
<dbReference type="SMART" id="SM00774">
    <property type="entry name" value="WRKY"/>
    <property type="match status" value="1"/>
</dbReference>
<dbReference type="PANTHER" id="PTHR32096:SF146">
    <property type="entry name" value="WRKY TRANSCRIPTION FACTOR 19-RELATED"/>
    <property type="match status" value="1"/>
</dbReference>
<feature type="compositionally biased region" description="Polar residues" evidence="6">
    <location>
        <begin position="75"/>
        <end position="90"/>
    </location>
</feature>
<evidence type="ECO:0000259" key="7">
    <source>
        <dbReference type="PROSITE" id="PS50811"/>
    </source>
</evidence>
<name>A0A2R6VYV8_MARPO</name>
<accession>A0A2R6VYV8</accession>
<dbReference type="EMBL" id="KZ773099">
    <property type="protein sequence ID" value="PTQ26751.1"/>
    <property type="molecule type" value="Genomic_DNA"/>
</dbReference>
<feature type="region of interest" description="Disordered" evidence="6">
    <location>
        <begin position="24"/>
        <end position="102"/>
    </location>
</feature>
<dbReference type="PROSITE" id="PS50811">
    <property type="entry name" value="WRKY"/>
    <property type="match status" value="1"/>
</dbReference>
<protein>
    <recommendedName>
        <fullName evidence="7">WRKY domain-containing protein</fullName>
    </recommendedName>
</protein>
<evidence type="ECO:0000256" key="3">
    <source>
        <dbReference type="ARBA" id="ARBA00023125"/>
    </source>
</evidence>
<proteinExistence type="predicted"/>
<keyword evidence="5" id="KW-0539">Nucleus</keyword>
<keyword evidence="4" id="KW-0804">Transcription</keyword>
<dbReference type="Gene3D" id="2.20.25.80">
    <property type="entry name" value="WRKY domain"/>
    <property type="match status" value="1"/>
</dbReference>
<feature type="compositionally biased region" description="Polar residues" evidence="6">
    <location>
        <begin position="35"/>
        <end position="44"/>
    </location>
</feature>
<dbReference type="Pfam" id="PF03106">
    <property type="entry name" value="WRKY"/>
    <property type="match status" value="1"/>
</dbReference>
<dbReference type="SUPFAM" id="SSF118290">
    <property type="entry name" value="WRKY DNA-binding domain"/>
    <property type="match status" value="1"/>
</dbReference>
<dbReference type="GO" id="GO:0003700">
    <property type="term" value="F:DNA-binding transcription factor activity"/>
    <property type="evidence" value="ECO:0000318"/>
    <property type="project" value="GO_Central"/>
</dbReference>
<dbReference type="Gramene" id="Mp6g16800.1">
    <property type="protein sequence ID" value="Mp6g16800.1.cds"/>
    <property type="gene ID" value="Mp6g16800"/>
</dbReference>
<dbReference type="GO" id="GO:0000976">
    <property type="term" value="F:transcription cis-regulatory region binding"/>
    <property type="evidence" value="ECO:0000318"/>
    <property type="project" value="GO_Central"/>
</dbReference>
<keyword evidence="2" id="KW-0805">Transcription regulation</keyword>
<organism evidence="8 9">
    <name type="scientific">Marchantia polymorpha</name>
    <name type="common">Common liverwort</name>
    <name type="synonym">Marchantia aquatica</name>
    <dbReference type="NCBI Taxonomy" id="3197"/>
    <lineage>
        <taxon>Eukaryota</taxon>
        <taxon>Viridiplantae</taxon>
        <taxon>Streptophyta</taxon>
        <taxon>Embryophyta</taxon>
        <taxon>Marchantiophyta</taxon>
        <taxon>Marchantiopsida</taxon>
        <taxon>Marchantiidae</taxon>
        <taxon>Marchantiales</taxon>
        <taxon>Marchantiaceae</taxon>
        <taxon>Marchantia</taxon>
    </lineage>
</organism>
<dbReference type="InterPro" id="IPR036576">
    <property type="entry name" value="WRKY_dom_sf"/>
</dbReference>
<gene>
    <name evidence="8" type="ORF">MARPO_0467s0001</name>
</gene>
<feature type="domain" description="WRKY" evidence="7">
    <location>
        <begin position="126"/>
        <end position="191"/>
    </location>
</feature>
<dbReference type="Proteomes" id="UP000244005">
    <property type="component" value="Unassembled WGS sequence"/>
</dbReference>
<reference evidence="9" key="1">
    <citation type="journal article" date="2017" name="Cell">
        <title>Insights into land plant evolution garnered from the Marchantia polymorpha genome.</title>
        <authorList>
            <person name="Bowman J.L."/>
            <person name="Kohchi T."/>
            <person name="Yamato K.T."/>
            <person name="Jenkins J."/>
            <person name="Shu S."/>
            <person name="Ishizaki K."/>
            <person name="Yamaoka S."/>
            <person name="Nishihama R."/>
            <person name="Nakamura Y."/>
            <person name="Berger F."/>
            <person name="Adam C."/>
            <person name="Aki S.S."/>
            <person name="Althoff F."/>
            <person name="Araki T."/>
            <person name="Arteaga-Vazquez M.A."/>
            <person name="Balasubrmanian S."/>
            <person name="Barry K."/>
            <person name="Bauer D."/>
            <person name="Boehm C.R."/>
            <person name="Briginshaw L."/>
            <person name="Caballero-Perez J."/>
            <person name="Catarino B."/>
            <person name="Chen F."/>
            <person name="Chiyoda S."/>
            <person name="Chovatia M."/>
            <person name="Davies K.M."/>
            <person name="Delmans M."/>
            <person name="Demura T."/>
            <person name="Dierschke T."/>
            <person name="Dolan L."/>
            <person name="Dorantes-Acosta A.E."/>
            <person name="Eklund D.M."/>
            <person name="Florent S.N."/>
            <person name="Flores-Sandoval E."/>
            <person name="Fujiyama A."/>
            <person name="Fukuzawa H."/>
            <person name="Galik B."/>
            <person name="Grimanelli D."/>
            <person name="Grimwood J."/>
            <person name="Grossniklaus U."/>
            <person name="Hamada T."/>
            <person name="Haseloff J."/>
            <person name="Hetherington A.J."/>
            <person name="Higo A."/>
            <person name="Hirakawa Y."/>
            <person name="Hundley H.N."/>
            <person name="Ikeda Y."/>
            <person name="Inoue K."/>
            <person name="Inoue S.I."/>
            <person name="Ishida S."/>
            <person name="Jia Q."/>
            <person name="Kakita M."/>
            <person name="Kanazawa T."/>
            <person name="Kawai Y."/>
            <person name="Kawashima T."/>
            <person name="Kennedy M."/>
            <person name="Kinose K."/>
            <person name="Kinoshita T."/>
            <person name="Kohara Y."/>
            <person name="Koide E."/>
            <person name="Komatsu K."/>
            <person name="Kopischke S."/>
            <person name="Kubo M."/>
            <person name="Kyozuka J."/>
            <person name="Lagercrantz U."/>
            <person name="Lin S.S."/>
            <person name="Lindquist E."/>
            <person name="Lipzen A.M."/>
            <person name="Lu C.W."/>
            <person name="De Luna E."/>
            <person name="Martienssen R.A."/>
            <person name="Minamino N."/>
            <person name="Mizutani M."/>
            <person name="Mizutani M."/>
            <person name="Mochizuki N."/>
            <person name="Monte I."/>
            <person name="Mosher R."/>
            <person name="Nagasaki H."/>
            <person name="Nakagami H."/>
            <person name="Naramoto S."/>
            <person name="Nishitani K."/>
            <person name="Ohtani M."/>
            <person name="Okamoto T."/>
            <person name="Okumura M."/>
            <person name="Phillips J."/>
            <person name="Pollak B."/>
            <person name="Reinders A."/>
            <person name="Rovekamp M."/>
            <person name="Sano R."/>
            <person name="Sawa S."/>
            <person name="Schmid M.W."/>
            <person name="Shirakawa M."/>
            <person name="Solano R."/>
            <person name="Spunde A."/>
            <person name="Suetsugu N."/>
            <person name="Sugano S."/>
            <person name="Sugiyama A."/>
            <person name="Sun R."/>
            <person name="Suzuki Y."/>
            <person name="Takenaka M."/>
            <person name="Takezawa D."/>
            <person name="Tomogane H."/>
            <person name="Tsuzuki M."/>
            <person name="Ueda T."/>
            <person name="Umeda M."/>
            <person name="Ward J.M."/>
            <person name="Watanabe Y."/>
            <person name="Yazaki K."/>
            <person name="Yokoyama R."/>
            <person name="Yoshitake Y."/>
            <person name="Yotsui I."/>
            <person name="Zachgo S."/>
            <person name="Schmutz J."/>
        </authorList>
    </citation>
    <scope>NUCLEOTIDE SEQUENCE [LARGE SCALE GENOMIC DNA]</scope>
    <source>
        <strain evidence="9">Tak-1</strain>
    </source>
</reference>
<comment type="subcellular location">
    <subcellularLocation>
        <location evidence="1">Nucleus</location>
    </subcellularLocation>
</comment>
<dbReference type="PANTHER" id="PTHR32096">
    <property type="entry name" value="WRKY TRANSCRIPTION FACTOR 30-RELATED-RELATED"/>
    <property type="match status" value="1"/>
</dbReference>
<evidence type="ECO:0000313" key="9">
    <source>
        <dbReference type="Proteomes" id="UP000244005"/>
    </source>
</evidence>
<evidence type="ECO:0000313" key="8">
    <source>
        <dbReference type="EMBL" id="PTQ26751.1"/>
    </source>
</evidence>
<dbReference type="AlphaFoldDB" id="A0A2R6VYV8"/>
<sequence length="216" mass="23759">MATGGSKAQDQLVAKAGNLSLLLSGDDCHTPGRMQFTSPTTSPCDTPLSSSGLSEGGSPVRPNQVAPDSDEDTVGNLSRRQSHDVSTSATDPDLSDKPALPKKRKYFPKGILYQTKQRAIGTGDPANYGPPDDGYTWRKYGQKDVKKSSYPRSYYRCTTLTCPSRKRVQRSDEDPSYYDVTYQGHHICPLLEQRTWHIGLAPSHIAIHELLARCCI</sequence>
<evidence type="ECO:0000256" key="2">
    <source>
        <dbReference type="ARBA" id="ARBA00023015"/>
    </source>
</evidence>
<dbReference type="InterPro" id="IPR044810">
    <property type="entry name" value="WRKY_plant"/>
</dbReference>
<evidence type="ECO:0000256" key="1">
    <source>
        <dbReference type="ARBA" id="ARBA00004123"/>
    </source>
</evidence>
<dbReference type="GO" id="GO:0005634">
    <property type="term" value="C:nucleus"/>
    <property type="evidence" value="ECO:0000318"/>
    <property type="project" value="GO_Central"/>
</dbReference>
<dbReference type="InterPro" id="IPR003657">
    <property type="entry name" value="WRKY_dom"/>
</dbReference>
<keyword evidence="9" id="KW-1185">Reference proteome</keyword>
<dbReference type="OrthoDB" id="684963at2759"/>
<evidence type="ECO:0000256" key="6">
    <source>
        <dbReference type="SAM" id="MobiDB-lite"/>
    </source>
</evidence>
<evidence type="ECO:0000256" key="5">
    <source>
        <dbReference type="ARBA" id="ARBA00023242"/>
    </source>
</evidence>
<keyword evidence="3" id="KW-0238">DNA-binding</keyword>
<feature type="compositionally biased region" description="Low complexity" evidence="6">
    <location>
        <begin position="48"/>
        <end position="58"/>
    </location>
</feature>